<name>A0A1Y5T6C5_9RHOB</name>
<feature type="domain" description="NolW-like" evidence="12">
    <location>
        <begin position="361"/>
        <end position="454"/>
    </location>
</feature>
<dbReference type="Pfam" id="PF21305">
    <property type="entry name" value="type_II_gspD_N0"/>
    <property type="match status" value="1"/>
</dbReference>
<keyword evidence="3 10" id="KW-0813">Transport</keyword>
<protein>
    <submittedName>
        <fullName evidence="14">Type II secretion system protein D</fullName>
    </submittedName>
</protein>
<dbReference type="InterPro" id="IPR038591">
    <property type="entry name" value="NolW-like_sf"/>
</dbReference>
<comment type="similarity">
    <text evidence="2">Belongs to the bacterial secretin family. GSP D subfamily.</text>
</comment>
<feature type="domain" description="GspD-like N0" evidence="13">
    <location>
        <begin position="125"/>
        <end position="195"/>
    </location>
</feature>
<keyword evidence="5" id="KW-0812">Transmembrane</keyword>
<evidence type="ECO:0000313" key="15">
    <source>
        <dbReference type="Proteomes" id="UP000193870"/>
    </source>
</evidence>
<keyword evidence="6" id="KW-0732">Signal</keyword>
<dbReference type="PANTHER" id="PTHR30332">
    <property type="entry name" value="PROBABLE GENERAL SECRETION PATHWAY PROTEIN D"/>
    <property type="match status" value="1"/>
</dbReference>
<feature type="domain" description="Type II/III secretion system secretin-like" evidence="11">
    <location>
        <begin position="521"/>
        <end position="687"/>
    </location>
</feature>
<dbReference type="Proteomes" id="UP000193870">
    <property type="component" value="Unassembled WGS sequence"/>
</dbReference>
<dbReference type="PRINTS" id="PR00811">
    <property type="entry name" value="BCTERIALGSPD"/>
</dbReference>
<dbReference type="PRINTS" id="PR01032">
    <property type="entry name" value="PHAGEIV"/>
</dbReference>
<dbReference type="GO" id="GO:0009279">
    <property type="term" value="C:cell outer membrane"/>
    <property type="evidence" value="ECO:0007669"/>
    <property type="project" value="UniProtKB-SubCell"/>
</dbReference>
<keyword evidence="15" id="KW-1185">Reference proteome</keyword>
<keyword evidence="9" id="KW-0998">Cell outer membrane</keyword>
<dbReference type="PANTHER" id="PTHR30332:SF25">
    <property type="entry name" value="SECRETIN XPSD"/>
    <property type="match status" value="1"/>
</dbReference>
<dbReference type="Gene3D" id="3.30.1370.120">
    <property type="match status" value="3"/>
</dbReference>
<proteinExistence type="inferred from homology"/>
<gene>
    <name evidence="14" type="primary">xpsD</name>
    <name evidence="14" type="ORF">PAM7066_02719</name>
</gene>
<keyword evidence="7" id="KW-0653">Protein transport</keyword>
<dbReference type="InterPro" id="IPR005644">
    <property type="entry name" value="NolW-like"/>
</dbReference>
<organism evidence="14 15">
    <name type="scientific">Palleronia marisminoris</name>
    <dbReference type="NCBI Taxonomy" id="315423"/>
    <lineage>
        <taxon>Bacteria</taxon>
        <taxon>Pseudomonadati</taxon>
        <taxon>Pseudomonadota</taxon>
        <taxon>Alphaproteobacteria</taxon>
        <taxon>Rhodobacterales</taxon>
        <taxon>Roseobacteraceae</taxon>
        <taxon>Palleronia</taxon>
    </lineage>
</organism>
<evidence type="ECO:0000259" key="11">
    <source>
        <dbReference type="Pfam" id="PF00263"/>
    </source>
</evidence>
<evidence type="ECO:0000256" key="1">
    <source>
        <dbReference type="ARBA" id="ARBA00004442"/>
    </source>
</evidence>
<dbReference type="AlphaFoldDB" id="A0A1Y5T6C5"/>
<evidence type="ECO:0000256" key="7">
    <source>
        <dbReference type="ARBA" id="ARBA00022927"/>
    </source>
</evidence>
<dbReference type="NCBIfam" id="TIGR02517">
    <property type="entry name" value="type_II_gspD"/>
    <property type="match status" value="1"/>
</dbReference>
<evidence type="ECO:0000256" key="2">
    <source>
        <dbReference type="ARBA" id="ARBA00006980"/>
    </source>
</evidence>
<evidence type="ECO:0000256" key="3">
    <source>
        <dbReference type="ARBA" id="ARBA00022448"/>
    </source>
</evidence>
<dbReference type="STRING" id="315423.SAMN04488020_10811"/>
<dbReference type="InterPro" id="IPR001775">
    <property type="entry name" value="GspD/PilQ"/>
</dbReference>
<evidence type="ECO:0000259" key="13">
    <source>
        <dbReference type="Pfam" id="PF21305"/>
    </source>
</evidence>
<dbReference type="Pfam" id="PF00263">
    <property type="entry name" value="Secretin"/>
    <property type="match status" value="1"/>
</dbReference>
<evidence type="ECO:0000256" key="5">
    <source>
        <dbReference type="ARBA" id="ARBA00022692"/>
    </source>
</evidence>
<dbReference type="InterPro" id="IPR050810">
    <property type="entry name" value="Bact_Secretion_Sys_Channel"/>
</dbReference>
<evidence type="ECO:0000313" key="14">
    <source>
        <dbReference type="EMBL" id="SLN56923.1"/>
    </source>
</evidence>
<sequence length="722" mass="77263">MVHAYNAIARSDPLAVRRVPGRFRADYSESGMSVSVARNVALAGLAAVILHGCAADKPRDSRFDSLLSRLDLRSSGSDTGSAGWGGFLPGTRNPVIQQGTGEFLDPGVPPIKVEPTLAGDEGYQLNLVDAPIPAAAQYVLGDTLNLNYVVDPNLAGTITLQTSSPVSQEALVDIFEAALAANGYAIVQNAGVYRIVQSSAAISGTPPVSVPSASPNAPGIRVLAVPLSYIAAEEMRDILTPISPPGSILRFDPVRNYLLLAGTSSDLSAMLDSISVFDVDWMSGKSVALFPLNDASPQAVASQLEEIFRGNDAGSDVIRFIPNEQLRSILVVTSQPSYLSRAATWVRKLDTIGGAGQKRLFVYSVQNRAAEELAEVLQSVLNGGGSQVAPDLGEVQVITDGEIEPTLAEFGAEPTFTANENSSVVADSENNALLISSTADEYRRLEPVLRRLDTIATQVMLEAIIVEVTLNDELRFGVRWFLQNGSASLRLSDVASGAVGPNFPGFSWNSSSSDFQITLNALSSVTDVRVISSPTLMALNNQEAVLQIGDQVPIITRTAESVDDADAPVVSSVELRDTGIILNVIPRVNAVGGVLLDIEQEASRVVETTTSGIDSPTIQQRRLRTRVSLTDGEALVLGGLIQEGTQRNSDGVPILSKVPVVGGLFRDRRDRLDRTELLIFVRPHVLRDAREARSVNDEFRRRLDLGGETAGQRIGRDLQRLR</sequence>
<dbReference type="GO" id="GO:0015627">
    <property type="term" value="C:type II protein secretion system complex"/>
    <property type="evidence" value="ECO:0007669"/>
    <property type="project" value="InterPro"/>
</dbReference>
<evidence type="ECO:0000256" key="10">
    <source>
        <dbReference type="RuleBase" id="RU004004"/>
    </source>
</evidence>
<dbReference type="InterPro" id="IPR049371">
    <property type="entry name" value="GspD-like_N0"/>
</dbReference>
<reference evidence="14 15" key="1">
    <citation type="submission" date="2017-03" db="EMBL/GenBank/DDBJ databases">
        <authorList>
            <person name="Afonso C.L."/>
            <person name="Miller P.J."/>
            <person name="Scott M.A."/>
            <person name="Spackman E."/>
            <person name="Goraichik I."/>
            <person name="Dimitrov K.M."/>
            <person name="Suarez D.L."/>
            <person name="Swayne D.E."/>
        </authorList>
    </citation>
    <scope>NUCLEOTIDE SEQUENCE [LARGE SCALE GENOMIC DNA]</scope>
    <source>
        <strain evidence="14 15">CECT 7066</strain>
    </source>
</reference>
<dbReference type="Gene3D" id="3.55.50.30">
    <property type="match status" value="1"/>
</dbReference>
<keyword evidence="4" id="KW-1134">Transmembrane beta strand</keyword>
<evidence type="ECO:0000256" key="9">
    <source>
        <dbReference type="ARBA" id="ARBA00023237"/>
    </source>
</evidence>
<dbReference type="GO" id="GO:0015628">
    <property type="term" value="P:protein secretion by the type II secretion system"/>
    <property type="evidence" value="ECO:0007669"/>
    <property type="project" value="InterPro"/>
</dbReference>
<dbReference type="EMBL" id="FWFV01000008">
    <property type="protein sequence ID" value="SLN56923.1"/>
    <property type="molecule type" value="Genomic_DNA"/>
</dbReference>
<evidence type="ECO:0000256" key="8">
    <source>
        <dbReference type="ARBA" id="ARBA00023136"/>
    </source>
</evidence>
<evidence type="ECO:0000259" key="12">
    <source>
        <dbReference type="Pfam" id="PF03958"/>
    </source>
</evidence>
<dbReference type="InterPro" id="IPR013356">
    <property type="entry name" value="T2SS_GspD"/>
</dbReference>
<keyword evidence="8" id="KW-0472">Membrane</keyword>
<evidence type="ECO:0000256" key="6">
    <source>
        <dbReference type="ARBA" id="ARBA00022729"/>
    </source>
</evidence>
<dbReference type="InterPro" id="IPR004846">
    <property type="entry name" value="T2SS/T3SS_dom"/>
</dbReference>
<accession>A0A1Y5T6C5</accession>
<comment type="subcellular location">
    <subcellularLocation>
        <location evidence="1 10">Cell outer membrane</location>
    </subcellularLocation>
</comment>
<evidence type="ECO:0000256" key="4">
    <source>
        <dbReference type="ARBA" id="ARBA00022452"/>
    </source>
</evidence>
<dbReference type="Pfam" id="PF03958">
    <property type="entry name" value="Secretin_N"/>
    <property type="match status" value="1"/>
</dbReference>